<feature type="transmembrane region" description="Helical" evidence="1">
    <location>
        <begin position="88"/>
        <end position="111"/>
    </location>
</feature>
<accession>A0A432W2B2</accession>
<feature type="transmembrane region" description="Helical" evidence="1">
    <location>
        <begin position="6"/>
        <end position="28"/>
    </location>
</feature>
<keyword evidence="1" id="KW-0812">Transmembrane</keyword>
<proteinExistence type="predicted"/>
<gene>
    <name evidence="2" type="ORF">CWE08_01230</name>
</gene>
<evidence type="ECO:0008006" key="4">
    <source>
        <dbReference type="Google" id="ProtNLM"/>
    </source>
</evidence>
<name>A0A432W2B2_9GAMM</name>
<comment type="caution">
    <text evidence="2">The sequence shown here is derived from an EMBL/GenBank/DDBJ whole genome shotgun (WGS) entry which is preliminary data.</text>
</comment>
<keyword evidence="1" id="KW-1133">Transmembrane helix</keyword>
<sequence>MLTIYQLTVAIHVLAGALALCLFWVPVLTRKGGLNHKKFGNIYGSSMHVVAFTGIFASVMVLLFSTAVKPELAAVPHLTEVRLQQTYIFAWFLIHLGILIHCAIIHGNQVLEHKRKRDGLKTPLPLAINGVLAINGLALSAFGLLNNLILLIVFGALGLVIGVSNLIYIYRKNVSPTAWLREHLGAYLGSGIGAYTAFIVFGGNLLLNASGWMQTALWLAPGVIGSFFIAKLSKKYDPPRKAQSLVTK</sequence>
<dbReference type="RefSeq" id="WP_126764846.1">
    <property type="nucleotide sequence ID" value="NZ_PIPJ01000001.1"/>
</dbReference>
<protein>
    <recommendedName>
        <fullName evidence="4">DUF2306 domain-containing protein</fullName>
    </recommendedName>
</protein>
<keyword evidence="3" id="KW-1185">Reference proteome</keyword>
<feature type="transmembrane region" description="Helical" evidence="1">
    <location>
        <begin position="123"/>
        <end position="142"/>
    </location>
</feature>
<evidence type="ECO:0000256" key="1">
    <source>
        <dbReference type="SAM" id="Phobius"/>
    </source>
</evidence>
<dbReference type="OrthoDB" id="5984490at2"/>
<feature type="transmembrane region" description="Helical" evidence="1">
    <location>
        <begin position="184"/>
        <end position="206"/>
    </location>
</feature>
<dbReference type="AlphaFoldDB" id="A0A432W2B2"/>
<organism evidence="2 3">
    <name type="scientific">Aliidiomarina iranensis</name>
    <dbReference type="NCBI Taxonomy" id="1434071"/>
    <lineage>
        <taxon>Bacteria</taxon>
        <taxon>Pseudomonadati</taxon>
        <taxon>Pseudomonadota</taxon>
        <taxon>Gammaproteobacteria</taxon>
        <taxon>Alteromonadales</taxon>
        <taxon>Idiomarinaceae</taxon>
        <taxon>Aliidiomarina</taxon>
    </lineage>
</organism>
<feature type="transmembrane region" description="Helical" evidence="1">
    <location>
        <begin position="148"/>
        <end position="170"/>
    </location>
</feature>
<dbReference type="Proteomes" id="UP000288395">
    <property type="component" value="Unassembled WGS sequence"/>
</dbReference>
<keyword evidence="1" id="KW-0472">Membrane</keyword>
<reference evidence="3" key="1">
    <citation type="journal article" date="2018" name="Front. Microbiol.">
        <title>Genome-Based Analysis Reveals the Taxonomy and Diversity of the Family Idiomarinaceae.</title>
        <authorList>
            <person name="Liu Y."/>
            <person name="Lai Q."/>
            <person name="Shao Z."/>
        </authorList>
    </citation>
    <scope>NUCLEOTIDE SEQUENCE [LARGE SCALE GENOMIC DNA]</scope>
    <source>
        <strain evidence="3">GBPy7</strain>
    </source>
</reference>
<dbReference type="EMBL" id="PIPJ01000001">
    <property type="protein sequence ID" value="RUO23303.1"/>
    <property type="molecule type" value="Genomic_DNA"/>
</dbReference>
<feature type="transmembrane region" description="Helical" evidence="1">
    <location>
        <begin position="49"/>
        <end position="68"/>
    </location>
</feature>
<feature type="transmembrane region" description="Helical" evidence="1">
    <location>
        <begin position="212"/>
        <end position="230"/>
    </location>
</feature>
<evidence type="ECO:0000313" key="3">
    <source>
        <dbReference type="Proteomes" id="UP000288395"/>
    </source>
</evidence>
<evidence type="ECO:0000313" key="2">
    <source>
        <dbReference type="EMBL" id="RUO23303.1"/>
    </source>
</evidence>